<dbReference type="InterPro" id="IPR003959">
    <property type="entry name" value="ATPase_AAA_core"/>
</dbReference>
<name>A0A430ACH0_9ENTE</name>
<evidence type="ECO:0000313" key="2">
    <source>
        <dbReference type="EMBL" id="RSU04912.1"/>
    </source>
</evidence>
<dbReference type="InterPro" id="IPR027417">
    <property type="entry name" value="P-loop_NTPase"/>
</dbReference>
<dbReference type="InterPro" id="IPR051396">
    <property type="entry name" value="Bact_Antivir_Def_Nuclease"/>
</dbReference>
<dbReference type="AlphaFoldDB" id="A0A430ACH0"/>
<dbReference type="EMBL" id="NGJY01000001">
    <property type="protein sequence ID" value="RSU04912.1"/>
    <property type="molecule type" value="Genomic_DNA"/>
</dbReference>
<organism evidence="2 3">
    <name type="scientific">Vagococcus fessus</name>
    <dbReference type="NCBI Taxonomy" id="120370"/>
    <lineage>
        <taxon>Bacteria</taxon>
        <taxon>Bacillati</taxon>
        <taxon>Bacillota</taxon>
        <taxon>Bacilli</taxon>
        <taxon>Lactobacillales</taxon>
        <taxon>Enterococcaceae</taxon>
        <taxon>Vagococcus</taxon>
    </lineage>
</organism>
<evidence type="ECO:0000259" key="1">
    <source>
        <dbReference type="Pfam" id="PF13304"/>
    </source>
</evidence>
<dbReference type="OrthoDB" id="9801813at2"/>
<accession>A0A430ACH0</accession>
<dbReference type="Gene3D" id="3.40.50.300">
    <property type="entry name" value="P-loop containing nucleotide triphosphate hydrolases"/>
    <property type="match status" value="1"/>
</dbReference>
<dbReference type="Pfam" id="PF13304">
    <property type="entry name" value="AAA_21"/>
    <property type="match status" value="1"/>
</dbReference>
<gene>
    <name evidence="2" type="ORF">CBF31_02505</name>
</gene>
<feature type="domain" description="ATPase AAA-type core" evidence="1">
    <location>
        <begin position="326"/>
        <end position="472"/>
    </location>
</feature>
<proteinExistence type="predicted"/>
<protein>
    <recommendedName>
        <fullName evidence="1">ATPase AAA-type core domain-containing protein</fullName>
    </recommendedName>
</protein>
<keyword evidence="3" id="KW-1185">Reference proteome</keyword>
<dbReference type="SUPFAM" id="SSF52540">
    <property type="entry name" value="P-loop containing nucleoside triphosphate hydrolases"/>
    <property type="match status" value="1"/>
</dbReference>
<comment type="caution">
    <text evidence="2">The sequence shown here is derived from an EMBL/GenBank/DDBJ whole genome shotgun (WGS) entry which is preliminary data.</text>
</comment>
<sequence length="620" mass="71825">MYCWVICHGGERLMKIVALIDKENKVFNFDKEYTVVHENSETTILKNVDKPLQDKTFYGVDSITCVAGKNGVGKTNLLKSIVDDKTTSFGLKIFKDNSGNIFFQKGTIKKGWITTDRSFSVKMMTSKNLEKHVPDKSIYYFYSNTLETGSVDLSSDSDIKTVKDISTSHFLNTKGYQQFVREEMLAQVKMLAERYEQIQPTLDISDKKLVMGLSQFGEGVNGTAKFLTTEKVSISNFKVDDFFEKQLKIKEKSPLDLFQNNNKVKGSMPKTLMSMYFSLFYSQLKDDLKKQLLEELSNFKKEKDNKDKKEVEPIDFNSIYTKYFQNIFSKEELERLNEALSYFLDMCCRENFSFPKTVGEDGDKADIPLFLTFIKYDESSDWFIRELASLFTFSWKGLSSGEFSLLSLFGRIHKASIEAVEENITLLLDEVDIGLHPTWQLKWLDTFLKVMTETNKEKNIQIIFTTHSPLMVSDMLESNTILVESKNKIKEDKEQTFGTNIYNLYRDGFFLEGNNFGVLGDFSARKIQNVIDELNRIEEYKNDNHIADLEDCKKVIDVIGDPIIKNSLEKKYEKIYNKLTKNTDEREIVLEKWVALFEKQDPDFQGDFRKRINANIRKGD</sequence>
<evidence type="ECO:0000313" key="3">
    <source>
        <dbReference type="Proteomes" id="UP000287101"/>
    </source>
</evidence>
<reference evidence="2 3" key="1">
    <citation type="submission" date="2017-05" db="EMBL/GenBank/DDBJ databases">
        <title>Vagococcus spp. assemblies.</title>
        <authorList>
            <person name="Gulvik C.A."/>
        </authorList>
    </citation>
    <scope>NUCLEOTIDE SEQUENCE [LARGE SCALE GENOMIC DNA]</scope>
    <source>
        <strain evidence="2 3">CCUG 41755</strain>
    </source>
</reference>
<dbReference type="PANTHER" id="PTHR43581:SF4">
    <property type="entry name" value="ATP_GTP PHOSPHATASE"/>
    <property type="match status" value="1"/>
</dbReference>
<dbReference type="PANTHER" id="PTHR43581">
    <property type="entry name" value="ATP/GTP PHOSPHATASE"/>
    <property type="match status" value="1"/>
</dbReference>
<dbReference type="GO" id="GO:0005524">
    <property type="term" value="F:ATP binding"/>
    <property type="evidence" value="ECO:0007669"/>
    <property type="project" value="InterPro"/>
</dbReference>
<dbReference type="GO" id="GO:0016887">
    <property type="term" value="F:ATP hydrolysis activity"/>
    <property type="evidence" value="ECO:0007669"/>
    <property type="project" value="InterPro"/>
</dbReference>
<dbReference type="Proteomes" id="UP000287101">
    <property type="component" value="Unassembled WGS sequence"/>
</dbReference>